<gene>
    <name evidence="1" type="ORF">FRACYDRAFT_250043</name>
</gene>
<proteinExistence type="predicted"/>
<protein>
    <submittedName>
        <fullName evidence="1">Uncharacterized protein</fullName>
    </submittedName>
</protein>
<dbReference type="Proteomes" id="UP000095751">
    <property type="component" value="Unassembled WGS sequence"/>
</dbReference>
<keyword evidence="2" id="KW-1185">Reference proteome</keyword>
<dbReference type="InParanoid" id="A0A1E7ER06"/>
<sequence>MYVLLSDETTEQLILWIKNYNDKTDNIVLLTPAARLTFLRRIVDKETQTIVSNVEAESYSDADDATLIEDQRIRAEINVECSTEHAIEVDFGYSVSAARKKTKITYIINRIQAIRILLKIFGSANGDEESDKINLNLTHGRIKLACIQQARRDRASTSTRVVTVNRICL</sequence>
<name>A0A1E7ER06_9STRA</name>
<dbReference type="EMBL" id="KV784381">
    <property type="protein sequence ID" value="OEU08257.1"/>
    <property type="molecule type" value="Genomic_DNA"/>
</dbReference>
<evidence type="ECO:0000313" key="2">
    <source>
        <dbReference type="Proteomes" id="UP000095751"/>
    </source>
</evidence>
<dbReference type="KEGG" id="fcy:FRACYDRAFT_250043"/>
<reference evidence="1 2" key="1">
    <citation type="submission" date="2016-09" db="EMBL/GenBank/DDBJ databases">
        <title>Extensive genetic diversity and differential bi-allelic expression allows diatom success in the polar Southern Ocean.</title>
        <authorList>
            <consortium name="DOE Joint Genome Institute"/>
            <person name="Mock T."/>
            <person name="Otillar R.P."/>
            <person name="Strauss J."/>
            <person name="Dupont C."/>
            <person name="Frickenhaus S."/>
            <person name="Maumus F."/>
            <person name="Mcmullan M."/>
            <person name="Sanges R."/>
            <person name="Schmutz J."/>
            <person name="Toseland A."/>
            <person name="Valas R."/>
            <person name="Veluchamy A."/>
            <person name="Ward B.J."/>
            <person name="Allen A."/>
            <person name="Barry K."/>
            <person name="Falciatore A."/>
            <person name="Ferrante M."/>
            <person name="Fortunato A.E."/>
            <person name="Gloeckner G."/>
            <person name="Gruber A."/>
            <person name="Hipkin R."/>
            <person name="Janech M."/>
            <person name="Kroth P."/>
            <person name="Leese F."/>
            <person name="Lindquist E."/>
            <person name="Lyon B.R."/>
            <person name="Martin J."/>
            <person name="Mayer C."/>
            <person name="Parker M."/>
            <person name="Quesneville H."/>
            <person name="Raymond J."/>
            <person name="Uhlig C."/>
            <person name="Valentin K.U."/>
            <person name="Worden A.Z."/>
            <person name="Armbrust E.V."/>
            <person name="Bowler C."/>
            <person name="Green B."/>
            <person name="Moulton V."/>
            <person name="Van Oosterhout C."/>
            <person name="Grigoriev I."/>
        </authorList>
    </citation>
    <scope>NUCLEOTIDE SEQUENCE [LARGE SCALE GENOMIC DNA]</scope>
    <source>
        <strain evidence="1 2">CCMP1102</strain>
    </source>
</reference>
<organism evidence="1 2">
    <name type="scientific">Fragilariopsis cylindrus CCMP1102</name>
    <dbReference type="NCBI Taxonomy" id="635003"/>
    <lineage>
        <taxon>Eukaryota</taxon>
        <taxon>Sar</taxon>
        <taxon>Stramenopiles</taxon>
        <taxon>Ochrophyta</taxon>
        <taxon>Bacillariophyta</taxon>
        <taxon>Bacillariophyceae</taxon>
        <taxon>Bacillariophycidae</taxon>
        <taxon>Bacillariales</taxon>
        <taxon>Bacillariaceae</taxon>
        <taxon>Fragilariopsis</taxon>
    </lineage>
</organism>
<evidence type="ECO:0000313" key="1">
    <source>
        <dbReference type="EMBL" id="OEU08257.1"/>
    </source>
</evidence>
<accession>A0A1E7ER06</accession>
<dbReference type="AlphaFoldDB" id="A0A1E7ER06"/>